<reference evidence="10 11" key="1">
    <citation type="submission" date="2024-05" db="EMBL/GenBank/DDBJ databases">
        <authorList>
            <person name="Wallberg A."/>
        </authorList>
    </citation>
    <scope>NUCLEOTIDE SEQUENCE [LARGE SCALE GENOMIC DNA]</scope>
</reference>
<dbReference type="Gene3D" id="1.20.1070.10">
    <property type="entry name" value="Rhodopsin 7-helix transmembrane proteins"/>
    <property type="match status" value="1"/>
</dbReference>
<feature type="transmembrane region" description="Helical" evidence="8">
    <location>
        <begin position="200"/>
        <end position="222"/>
    </location>
</feature>
<dbReference type="InterPro" id="IPR036272">
    <property type="entry name" value="Methuselah_N_sf"/>
</dbReference>
<comment type="subcellular location">
    <subcellularLocation>
        <location evidence="1">Membrane</location>
        <topology evidence="1">Multi-pass membrane protein</topology>
    </subcellularLocation>
</comment>
<protein>
    <recommendedName>
        <fullName evidence="9">G-protein coupled receptors family 2 profile 2 domain-containing protein</fullName>
    </recommendedName>
</protein>
<evidence type="ECO:0000313" key="10">
    <source>
        <dbReference type="EMBL" id="CAL4108928.1"/>
    </source>
</evidence>
<feature type="domain" description="G-protein coupled receptors family 2 profile 2" evidence="9">
    <location>
        <begin position="131"/>
        <end position="370"/>
    </location>
</feature>
<feature type="transmembrane region" description="Helical" evidence="8">
    <location>
        <begin position="329"/>
        <end position="350"/>
    </location>
</feature>
<dbReference type="Proteomes" id="UP001497623">
    <property type="component" value="Unassembled WGS sequence"/>
</dbReference>
<evidence type="ECO:0000256" key="7">
    <source>
        <dbReference type="SAM" id="MobiDB-lite"/>
    </source>
</evidence>
<keyword evidence="6 8" id="KW-0472">Membrane</keyword>
<dbReference type="PANTHER" id="PTHR46953">
    <property type="entry name" value="G-PROTEIN COUPLED RECEPTOR MTH-LIKE 1-RELATED"/>
    <property type="match status" value="1"/>
</dbReference>
<dbReference type="SUPFAM" id="SSF63877">
    <property type="entry name" value="Methuselah ectodomain"/>
    <property type="match status" value="1"/>
</dbReference>
<feature type="transmembrane region" description="Helical" evidence="8">
    <location>
        <begin position="285"/>
        <end position="308"/>
    </location>
</feature>
<evidence type="ECO:0000313" key="11">
    <source>
        <dbReference type="Proteomes" id="UP001497623"/>
    </source>
</evidence>
<dbReference type="GO" id="GO:0004930">
    <property type="term" value="F:G protein-coupled receptor activity"/>
    <property type="evidence" value="ECO:0007669"/>
    <property type="project" value="UniProtKB-KW"/>
</dbReference>
<keyword evidence="5" id="KW-0675">Receptor</keyword>
<dbReference type="GO" id="GO:0007166">
    <property type="term" value="P:cell surface receptor signaling pathway"/>
    <property type="evidence" value="ECO:0007669"/>
    <property type="project" value="InterPro"/>
</dbReference>
<keyword evidence="11" id="KW-1185">Reference proteome</keyword>
<evidence type="ECO:0000256" key="8">
    <source>
        <dbReference type="SAM" id="Phobius"/>
    </source>
</evidence>
<dbReference type="CDD" id="cd15039">
    <property type="entry name" value="7tmB3_Methuselah-like"/>
    <property type="match status" value="1"/>
</dbReference>
<comment type="similarity">
    <text evidence="2">Belongs to the G-protein coupled receptor 2 family. Mth subfamily.</text>
</comment>
<evidence type="ECO:0000256" key="6">
    <source>
        <dbReference type="ARBA" id="ARBA00023136"/>
    </source>
</evidence>
<comment type="caution">
    <text evidence="10">The sequence shown here is derived from an EMBL/GenBank/DDBJ whole genome shotgun (WGS) entry which is preliminary data.</text>
</comment>
<sequence>RDATCDSSSNPLCVSKCCEDGLEFDEEWECTLTNNSQLSPATFLGSREDVDISKLQYVYGFPTGCNEDDLIVHEYGPFHLLQDGSMYSVNGSHAELTTRYCLEYIPDMDEVMGIYCTPLEEEPEPEQCSWHKDVYPILMIFSIFFLILTLGVYAAVPNLRSRTSGRCLISLVTALLVFYIIQTSAYYVDTMHHHHTCITMAFFLHFTGLTVFFWLNVMAFNIWSGVRYCLLCNFFYFSLYAWGCPLLISTITLIIDHLPDHKHILKPNLVGERCFLEGTKAIWVYFYWVILLINLVNLYFIIHVWYIVYKTNKTVGKEDSSIPMFLKMFLIMGVTWILEIPSGGACWWVLADFFNLLQGVSIFIATVCTKSTYKEVVNWWSPYKSKIMYNFKPAATTELASVSGSTSSTNHGYKATEHSDQSRP</sequence>
<proteinExistence type="inferred from homology"/>
<dbReference type="AlphaFoldDB" id="A0AAV2R3E6"/>
<evidence type="ECO:0000259" key="9">
    <source>
        <dbReference type="PROSITE" id="PS50261"/>
    </source>
</evidence>
<feature type="non-terminal residue" evidence="10">
    <location>
        <position position="1"/>
    </location>
</feature>
<feature type="transmembrane region" description="Helical" evidence="8">
    <location>
        <begin position="134"/>
        <end position="156"/>
    </location>
</feature>
<keyword evidence="3 8" id="KW-0812">Transmembrane</keyword>
<dbReference type="PANTHER" id="PTHR46953:SF1">
    <property type="entry name" value="G-PROTEIN COUPLED RECEPTOR MTH-LIKE 1-RELATED"/>
    <property type="match status" value="1"/>
</dbReference>
<dbReference type="InterPro" id="IPR052808">
    <property type="entry name" value="GPCR_Mth-like"/>
</dbReference>
<feature type="compositionally biased region" description="Basic and acidic residues" evidence="7">
    <location>
        <begin position="414"/>
        <end position="424"/>
    </location>
</feature>
<gene>
    <name evidence="10" type="ORF">MNOR_LOCUS19005</name>
</gene>
<organism evidence="10 11">
    <name type="scientific">Meganyctiphanes norvegica</name>
    <name type="common">Northern krill</name>
    <name type="synonym">Thysanopoda norvegica</name>
    <dbReference type="NCBI Taxonomy" id="48144"/>
    <lineage>
        <taxon>Eukaryota</taxon>
        <taxon>Metazoa</taxon>
        <taxon>Ecdysozoa</taxon>
        <taxon>Arthropoda</taxon>
        <taxon>Crustacea</taxon>
        <taxon>Multicrustacea</taxon>
        <taxon>Malacostraca</taxon>
        <taxon>Eumalacostraca</taxon>
        <taxon>Eucarida</taxon>
        <taxon>Euphausiacea</taxon>
        <taxon>Euphausiidae</taxon>
        <taxon>Meganyctiphanes</taxon>
    </lineage>
</organism>
<dbReference type="EMBL" id="CAXKWB010013881">
    <property type="protein sequence ID" value="CAL4108928.1"/>
    <property type="molecule type" value="Genomic_DNA"/>
</dbReference>
<evidence type="ECO:0000256" key="4">
    <source>
        <dbReference type="ARBA" id="ARBA00022989"/>
    </source>
</evidence>
<dbReference type="GO" id="GO:0016020">
    <property type="term" value="C:membrane"/>
    <property type="evidence" value="ECO:0007669"/>
    <property type="project" value="UniProtKB-SubCell"/>
</dbReference>
<feature type="transmembrane region" description="Helical" evidence="8">
    <location>
        <begin position="168"/>
        <end position="188"/>
    </location>
</feature>
<dbReference type="PROSITE" id="PS50261">
    <property type="entry name" value="G_PROTEIN_RECEP_F2_4"/>
    <property type="match status" value="1"/>
</dbReference>
<name>A0AAV2R3E6_MEGNR</name>
<feature type="compositionally biased region" description="Polar residues" evidence="7">
    <location>
        <begin position="402"/>
        <end position="411"/>
    </location>
</feature>
<dbReference type="InterPro" id="IPR017981">
    <property type="entry name" value="GPCR_2-like_7TM"/>
</dbReference>
<accession>A0AAV2R3E6</accession>
<evidence type="ECO:0000256" key="3">
    <source>
        <dbReference type="ARBA" id="ARBA00022692"/>
    </source>
</evidence>
<keyword evidence="5" id="KW-0807">Transducer</keyword>
<feature type="transmembrane region" description="Helical" evidence="8">
    <location>
        <begin position="234"/>
        <end position="255"/>
    </location>
</feature>
<evidence type="ECO:0000256" key="5">
    <source>
        <dbReference type="ARBA" id="ARBA00023040"/>
    </source>
</evidence>
<evidence type="ECO:0000256" key="2">
    <source>
        <dbReference type="ARBA" id="ARBA00008979"/>
    </source>
</evidence>
<evidence type="ECO:0000256" key="1">
    <source>
        <dbReference type="ARBA" id="ARBA00004141"/>
    </source>
</evidence>
<keyword evidence="5" id="KW-0297">G-protein coupled receptor</keyword>
<keyword evidence="4 8" id="KW-1133">Transmembrane helix</keyword>
<feature type="region of interest" description="Disordered" evidence="7">
    <location>
        <begin position="402"/>
        <end position="424"/>
    </location>
</feature>